<gene>
    <name evidence="8" type="ORF">AMORRO_LOCUS2581</name>
</gene>
<feature type="transmembrane region" description="Helical" evidence="7">
    <location>
        <begin position="338"/>
        <end position="359"/>
    </location>
</feature>
<name>A0A9N8WJF1_9GLOM</name>
<dbReference type="NCBIfam" id="TIGR00797">
    <property type="entry name" value="matE"/>
    <property type="match status" value="1"/>
</dbReference>
<feature type="transmembrane region" description="Helical" evidence="7">
    <location>
        <begin position="99"/>
        <end position="120"/>
    </location>
</feature>
<evidence type="ECO:0000313" key="9">
    <source>
        <dbReference type="Proteomes" id="UP000789342"/>
    </source>
</evidence>
<feature type="transmembrane region" description="Helical" evidence="7">
    <location>
        <begin position="258"/>
        <end position="279"/>
    </location>
</feature>
<dbReference type="GO" id="GO:0042910">
    <property type="term" value="F:xenobiotic transmembrane transporter activity"/>
    <property type="evidence" value="ECO:0007669"/>
    <property type="project" value="InterPro"/>
</dbReference>
<dbReference type="InterPro" id="IPR045069">
    <property type="entry name" value="MATE_euk"/>
</dbReference>
<dbReference type="GO" id="GO:1990961">
    <property type="term" value="P:xenobiotic detoxification by transmembrane export across the plasma membrane"/>
    <property type="evidence" value="ECO:0007669"/>
    <property type="project" value="InterPro"/>
</dbReference>
<keyword evidence="5 7" id="KW-0472">Membrane</keyword>
<evidence type="ECO:0000256" key="1">
    <source>
        <dbReference type="ARBA" id="ARBA00004141"/>
    </source>
</evidence>
<accession>A0A9N8WJF1</accession>
<dbReference type="AlphaFoldDB" id="A0A9N8WJF1"/>
<feature type="region of interest" description="Disordered" evidence="6">
    <location>
        <begin position="1"/>
        <end position="36"/>
    </location>
</feature>
<evidence type="ECO:0000256" key="6">
    <source>
        <dbReference type="SAM" id="MobiDB-lite"/>
    </source>
</evidence>
<evidence type="ECO:0000256" key="4">
    <source>
        <dbReference type="ARBA" id="ARBA00022989"/>
    </source>
</evidence>
<dbReference type="GO" id="GO:0015297">
    <property type="term" value="F:antiporter activity"/>
    <property type="evidence" value="ECO:0007669"/>
    <property type="project" value="InterPro"/>
</dbReference>
<protein>
    <submittedName>
        <fullName evidence="8">16793_t:CDS:1</fullName>
    </submittedName>
</protein>
<dbReference type="Pfam" id="PF01554">
    <property type="entry name" value="MatE"/>
    <property type="match status" value="3"/>
</dbReference>
<comment type="caution">
    <text evidence="8">The sequence shown here is derived from an EMBL/GenBank/DDBJ whole genome shotgun (WGS) entry which is preliminary data.</text>
</comment>
<organism evidence="8 9">
    <name type="scientific">Acaulospora morrowiae</name>
    <dbReference type="NCBI Taxonomy" id="94023"/>
    <lineage>
        <taxon>Eukaryota</taxon>
        <taxon>Fungi</taxon>
        <taxon>Fungi incertae sedis</taxon>
        <taxon>Mucoromycota</taxon>
        <taxon>Glomeromycotina</taxon>
        <taxon>Glomeromycetes</taxon>
        <taxon>Diversisporales</taxon>
        <taxon>Acaulosporaceae</taxon>
        <taxon>Acaulospora</taxon>
    </lineage>
</organism>
<feature type="compositionally biased region" description="Polar residues" evidence="6">
    <location>
        <begin position="1"/>
        <end position="16"/>
    </location>
</feature>
<feature type="transmembrane region" description="Helical" evidence="7">
    <location>
        <begin position="438"/>
        <end position="460"/>
    </location>
</feature>
<comment type="similarity">
    <text evidence="2">Belongs to the multi antimicrobial extrusion (MATE) (TC 2.A.66.1) family.</text>
</comment>
<feature type="transmembrane region" description="Helical" evidence="7">
    <location>
        <begin position="187"/>
        <end position="208"/>
    </location>
</feature>
<dbReference type="EMBL" id="CAJVPV010001113">
    <property type="protein sequence ID" value="CAG8486761.1"/>
    <property type="molecule type" value="Genomic_DNA"/>
</dbReference>
<evidence type="ECO:0000256" key="2">
    <source>
        <dbReference type="ARBA" id="ARBA00010199"/>
    </source>
</evidence>
<dbReference type="PANTHER" id="PTHR11206">
    <property type="entry name" value="MULTIDRUG RESISTANCE PROTEIN"/>
    <property type="match status" value="1"/>
</dbReference>
<reference evidence="8" key="1">
    <citation type="submission" date="2021-06" db="EMBL/GenBank/DDBJ databases">
        <authorList>
            <person name="Kallberg Y."/>
            <person name="Tangrot J."/>
            <person name="Rosling A."/>
        </authorList>
    </citation>
    <scope>NUCLEOTIDE SEQUENCE</scope>
    <source>
        <strain evidence="8">CL551</strain>
    </source>
</reference>
<feature type="transmembrane region" description="Helical" evidence="7">
    <location>
        <begin position="214"/>
        <end position="237"/>
    </location>
</feature>
<evidence type="ECO:0000256" key="7">
    <source>
        <dbReference type="SAM" id="Phobius"/>
    </source>
</evidence>
<dbReference type="Proteomes" id="UP000789342">
    <property type="component" value="Unassembled WGS sequence"/>
</dbReference>
<feature type="transmembrane region" description="Helical" evidence="7">
    <location>
        <begin position="413"/>
        <end position="432"/>
    </location>
</feature>
<feature type="transmembrane region" description="Helical" evidence="7">
    <location>
        <begin position="158"/>
        <end position="175"/>
    </location>
</feature>
<dbReference type="InterPro" id="IPR002528">
    <property type="entry name" value="MATE_fam"/>
</dbReference>
<feature type="compositionally biased region" description="Polar residues" evidence="6">
    <location>
        <begin position="24"/>
        <end position="36"/>
    </location>
</feature>
<keyword evidence="4 7" id="KW-1133">Transmembrane helix</keyword>
<keyword evidence="9" id="KW-1185">Reference proteome</keyword>
<evidence type="ECO:0000313" key="8">
    <source>
        <dbReference type="EMBL" id="CAG8486761.1"/>
    </source>
</evidence>
<sequence length="499" mass="54448">MSSANNKNDRISSQSEDNNERVSETTPLLSNNPKRNITASNVDISEDLSPIPVENESNEKTEAIYILKKSVPVTLTYVLQMSLQMASVFTLGHLGSIELAASALASMFATVTGWSIIFGASTALDTLGSQAYTSGNPKMYILVFLGQDHEISSKTGLFLRYLLGGAPAFLMFEVIKKYLQAQGIMHASTYVLIICSPINILLNFMLVWYKPISIGFIGAPIATAITYWLMFLLIIIYTKYIDGYQCWGGWSRAALQDWVQFLLLAMPGILMVCSEWWAFELVALAAGYLGSSSLATQSIVLTTVSFLYQIPFGISVASTNRVGNLLGARRASKAKTAALISLKFAVFIGLINTSVLMIFRNSWGYLFTNDEEVVKLTSIILPMVSFFQVSDGIGAVGCGILRGQGRQKIGAMLNVPGYYLIAFPLGIILAFHFKLGLIGLWCGLAAASLTVGIALLYIILTTDWQWEVESCQKRMKGSNYSLNPNDSALSSSGNDDTLV</sequence>
<proteinExistence type="inferred from homology"/>
<evidence type="ECO:0000256" key="5">
    <source>
        <dbReference type="ARBA" id="ARBA00023136"/>
    </source>
</evidence>
<dbReference type="GO" id="GO:0016020">
    <property type="term" value="C:membrane"/>
    <property type="evidence" value="ECO:0007669"/>
    <property type="project" value="UniProtKB-SubCell"/>
</dbReference>
<dbReference type="OrthoDB" id="2126698at2759"/>
<comment type="subcellular location">
    <subcellularLocation>
        <location evidence="1">Membrane</location>
        <topology evidence="1">Multi-pass membrane protein</topology>
    </subcellularLocation>
</comment>
<dbReference type="CDD" id="cd13132">
    <property type="entry name" value="MATE_eukaryotic"/>
    <property type="match status" value="1"/>
</dbReference>
<feature type="transmembrane region" description="Helical" evidence="7">
    <location>
        <begin position="379"/>
        <end position="401"/>
    </location>
</feature>
<keyword evidence="3 7" id="KW-0812">Transmembrane</keyword>
<evidence type="ECO:0000256" key="3">
    <source>
        <dbReference type="ARBA" id="ARBA00022692"/>
    </source>
</evidence>
<feature type="transmembrane region" description="Helical" evidence="7">
    <location>
        <begin position="299"/>
        <end position="317"/>
    </location>
</feature>